<dbReference type="PROSITE" id="PS50086">
    <property type="entry name" value="TBC_RABGAP"/>
    <property type="match status" value="1"/>
</dbReference>
<dbReference type="SMART" id="SM00164">
    <property type="entry name" value="TBC"/>
    <property type="match status" value="1"/>
</dbReference>
<dbReference type="GO" id="GO:0005096">
    <property type="term" value="F:GTPase activator activity"/>
    <property type="evidence" value="ECO:0007669"/>
    <property type="project" value="UniProtKB-KW"/>
</dbReference>
<dbReference type="InterPro" id="IPR035969">
    <property type="entry name" value="Rab-GAP_TBC_sf"/>
</dbReference>
<sequence>MGVEDLRNVFDRIFNSSLSLAKIKDAVLGGRLLQQPRYSDNEARVCGRSIVWKVFLTPEDPLKPRSDLTLNSFLESWKGYREQYADLLLQHLRAPDGSYEERLVIPGSNISPGRSRINSDLDKNNPLSLDQNVRVSVLVILHASSLPTQNPWKEWFASMELRKTIQQDVERTFPDVEYFRDAEVQYQLTNILFVYSVTHPHVGYRQGMHELLAPLYYALEYDLVEGTQGAMAEVCDRTWLAADAWRLFVSIMDGAGRWYEWRENPTAASTSSMAAHANLNAGRNQPVQPYVTPVVQACHNIQSNLLKSVDPELWNALHSTGIEPTIYGMRMLRLLFTREFTLQDAMILWDGLFAVDPTIDLAQWICVAMLIRIRNQLIPASDNEQLMYLLRYPTLPAQSDTGDSSSRHHTIILIQQALALQMCPTPSTGAAMVQENRNFLHILAEVPERAAPQLRRPVRRGERERSGSDMTDLGADASVRRAGHSRNLSSQQLGLDVLAKGLLDRGEALGINKTSFMNAVTEFKRNLPELASLVRTPPATSASFTDFPMVDERPAEERPPWEPRSRFELEREIAQLRTTQKRLGDSVSWIVDTLLQDEDGTDRDAIQTVKARKREALECLTYVRDTLTTGSTFVDEERLVGEEELKKRKATIDAERAVKEAESAARRMQEPLPAVTISRPSLPTAPISNESRQRPLQTHHSAGSMSSRSPPATRLARSPSPPLRPTSSTSTPTVLTPNANATPMAPWAHTKPKFSEPLSHFATLPRPPPRVSQASPSNFSFPPRPEPPPPMSPTQGERHEVQQDPLGALP</sequence>
<dbReference type="PANTHER" id="PTHR22957:SF337">
    <property type="entry name" value="TBC1 DOMAIN FAMILY MEMBER 5"/>
    <property type="match status" value="1"/>
</dbReference>
<feature type="domain" description="Rab-GAP TBC" evidence="3">
    <location>
        <begin position="145"/>
        <end position="356"/>
    </location>
</feature>
<evidence type="ECO:0000256" key="2">
    <source>
        <dbReference type="SAM" id="MobiDB-lite"/>
    </source>
</evidence>
<dbReference type="STRING" id="5364.A0A5C3MX06"/>
<dbReference type="Proteomes" id="UP000305948">
    <property type="component" value="Unassembled WGS sequence"/>
</dbReference>
<gene>
    <name evidence="4" type="ORF">OE88DRAFT_1739800</name>
</gene>
<dbReference type="EMBL" id="ML213534">
    <property type="protein sequence ID" value="TFK45991.1"/>
    <property type="molecule type" value="Genomic_DNA"/>
</dbReference>
<dbReference type="AlphaFoldDB" id="A0A5C3MX06"/>
<dbReference type="SUPFAM" id="SSF47923">
    <property type="entry name" value="Ypt/Rab-GAP domain of gyp1p"/>
    <property type="match status" value="2"/>
</dbReference>
<evidence type="ECO:0000256" key="1">
    <source>
        <dbReference type="ARBA" id="ARBA00022468"/>
    </source>
</evidence>
<dbReference type="Gene3D" id="1.10.472.80">
    <property type="entry name" value="Ypt/Rab-GAP domain of gyp1p, domain 3"/>
    <property type="match status" value="1"/>
</dbReference>
<keyword evidence="5" id="KW-1185">Reference proteome</keyword>
<keyword evidence="1" id="KW-0343">GTPase activation</keyword>
<dbReference type="FunFam" id="1.10.472.80:FF:000038">
    <property type="entry name" value="TBC1 domain family member 5"/>
    <property type="match status" value="1"/>
</dbReference>
<reference evidence="4 5" key="1">
    <citation type="journal article" date="2019" name="Nat. Ecol. Evol.">
        <title>Megaphylogeny resolves global patterns of mushroom evolution.</title>
        <authorList>
            <person name="Varga T."/>
            <person name="Krizsan K."/>
            <person name="Foldi C."/>
            <person name="Dima B."/>
            <person name="Sanchez-Garcia M."/>
            <person name="Sanchez-Ramirez S."/>
            <person name="Szollosi G.J."/>
            <person name="Szarkandi J.G."/>
            <person name="Papp V."/>
            <person name="Albert L."/>
            <person name="Andreopoulos W."/>
            <person name="Angelini C."/>
            <person name="Antonin V."/>
            <person name="Barry K.W."/>
            <person name="Bougher N.L."/>
            <person name="Buchanan P."/>
            <person name="Buyck B."/>
            <person name="Bense V."/>
            <person name="Catcheside P."/>
            <person name="Chovatia M."/>
            <person name="Cooper J."/>
            <person name="Damon W."/>
            <person name="Desjardin D."/>
            <person name="Finy P."/>
            <person name="Geml J."/>
            <person name="Haridas S."/>
            <person name="Hughes K."/>
            <person name="Justo A."/>
            <person name="Karasinski D."/>
            <person name="Kautmanova I."/>
            <person name="Kiss B."/>
            <person name="Kocsube S."/>
            <person name="Kotiranta H."/>
            <person name="LaButti K.M."/>
            <person name="Lechner B.E."/>
            <person name="Liimatainen K."/>
            <person name="Lipzen A."/>
            <person name="Lukacs Z."/>
            <person name="Mihaltcheva S."/>
            <person name="Morgado L.N."/>
            <person name="Niskanen T."/>
            <person name="Noordeloos M.E."/>
            <person name="Ohm R.A."/>
            <person name="Ortiz-Santana B."/>
            <person name="Ovrebo C."/>
            <person name="Racz N."/>
            <person name="Riley R."/>
            <person name="Savchenko A."/>
            <person name="Shiryaev A."/>
            <person name="Soop K."/>
            <person name="Spirin V."/>
            <person name="Szebenyi C."/>
            <person name="Tomsovsky M."/>
            <person name="Tulloss R.E."/>
            <person name="Uehling J."/>
            <person name="Grigoriev I.V."/>
            <person name="Vagvolgyi C."/>
            <person name="Papp T."/>
            <person name="Martin F.M."/>
            <person name="Miettinen O."/>
            <person name="Hibbett D.S."/>
            <person name="Nagy L.G."/>
        </authorList>
    </citation>
    <scope>NUCLEOTIDE SEQUENCE [LARGE SCALE GENOMIC DNA]</scope>
    <source>
        <strain evidence="4 5">OMC1185</strain>
    </source>
</reference>
<organism evidence="4 5">
    <name type="scientific">Heliocybe sulcata</name>
    <dbReference type="NCBI Taxonomy" id="5364"/>
    <lineage>
        <taxon>Eukaryota</taxon>
        <taxon>Fungi</taxon>
        <taxon>Dikarya</taxon>
        <taxon>Basidiomycota</taxon>
        <taxon>Agaricomycotina</taxon>
        <taxon>Agaricomycetes</taxon>
        <taxon>Gloeophyllales</taxon>
        <taxon>Gloeophyllaceae</taxon>
        <taxon>Heliocybe</taxon>
    </lineage>
</organism>
<feature type="region of interest" description="Disordered" evidence="2">
    <location>
        <begin position="454"/>
        <end position="474"/>
    </location>
</feature>
<accession>A0A5C3MX06</accession>
<evidence type="ECO:0000313" key="5">
    <source>
        <dbReference type="Proteomes" id="UP000305948"/>
    </source>
</evidence>
<dbReference type="PANTHER" id="PTHR22957">
    <property type="entry name" value="TBC1 DOMAIN FAMILY MEMBER GTPASE-ACTIVATING PROTEIN"/>
    <property type="match status" value="1"/>
</dbReference>
<name>A0A5C3MX06_9AGAM</name>
<protein>
    <submittedName>
        <fullName evidence="4">RabGAP/TBC</fullName>
    </submittedName>
</protein>
<feature type="region of interest" description="Disordered" evidence="2">
    <location>
        <begin position="661"/>
        <end position="810"/>
    </location>
</feature>
<evidence type="ECO:0000259" key="3">
    <source>
        <dbReference type="PROSITE" id="PS50086"/>
    </source>
</evidence>
<proteinExistence type="predicted"/>
<dbReference type="InterPro" id="IPR000195">
    <property type="entry name" value="Rab-GAP-TBC_dom"/>
</dbReference>
<dbReference type="OrthoDB" id="27140at2759"/>
<dbReference type="Gene3D" id="1.10.8.270">
    <property type="entry name" value="putative rabgap domain of human tbc1 domain family member 14 like domains"/>
    <property type="match status" value="1"/>
</dbReference>
<feature type="compositionally biased region" description="Pro residues" evidence="2">
    <location>
        <begin position="782"/>
        <end position="792"/>
    </location>
</feature>
<dbReference type="FunFam" id="1.10.8.270:FF:000011">
    <property type="entry name" value="TBC1 domain family member 5"/>
    <property type="match status" value="1"/>
</dbReference>
<dbReference type="Pfam" id="PF00566">
    <property type="entry name" value="RabGAP-TBC"/>
    <property type="match status" value="2"/>
</dbReference>
<feature type="compositionally biased region" description="Polar residues" evidence="2">
    <location>
        <begin position="678"/>
        <end position="710"/>
    </location>
</feature>
<evidence type="ECO:0000313" key="4">
    <source>
        <dbReference type="EMBL" id="TFK45991.1"/>
    </source>
</evidence>
<feature type="compositionally biased region" description="Low complexity" evidence="2">
    <location>
        <begin position="725"/>
        <end position="737"/>
    </location>
</feature>
<dbReference type="GO" id="GO:0005737">
    <property type="term" value="C:cytoplasm"/>
    <property type="evidence" value="ECO:0007669"/>
    <property type="project" value="UniProtKB-ARBA"/>
</dbReference>